<dbReference type="InterPro" id="IPR010473">
    <property type="entry name" value="GTPase-bd"/>
</dbReference>
<dbReference type="AlphaFoldDB" id="A0A1X7UVU2"/>
<dbReference type="SMART" id="SM01139">
    <property type="entry name" value="Drf_FH3"/>
    <property type="match status" value="1"/>
</dbReference>
<dbReference type="PROSITE" id="PS51444">
    <property type="entry name" value="FH2"/>
    <property type="match status" value="1"/>
</dbReference>
<gene>
    <name evidence="4" type="primary">100638771</name>
</gene>
<dbReference type="Pfam" id="PF02181">
    <property type="entry name" value="FH2"/>
    <property type="match status" value="1"/>
</dbReference>
<feature type="region of interest" description="Disordered" evidence="1">
    <location>
        <begin position="336"/>
        <end position="414"/>
    </location>
</feature>
<dbReference type="PANTHER" id="PTHR46345:SF8">
    <property type="entry name" value="FORMIN 3, ISOFORM B"/>
    <property type="match status" value="1"/>
</dbReference>
<dbReference type="GO" id="GO:0030036">
    <property type="term" value="P:actin cytoskeleton organization"/>
    <property type="evidence" value="ECO:0007669"/>
    <property type="project" value="InterPro"/>
</dbReference>
<reference evidence="4" key="2">
    <citation type="submission" date="2017-05" db="UniProtKB">
        <authorList>
            <consortium name="EnsemblMetazoa"/>
        </authorList>
    </citation>
    <scope>IDENTIFICATION</scope>
</reference>
<evidence type="ECO:0000313" key="4">
    <source>
        <dbReference type="EnsemblMetazoa" id="Aqu2.1.31893_001"/>
    </source>
</evidence>
<dbReference type="Pfam" id="PF06367">
    <property type="entry name" value="Drf_FH3"/>
    <property type="match status" value="1"/>
</dbReference>
<feature type="compositionally biased region" description="Pro residues" evidence="1">
    <location>
        <begin position="362"/>
        <end position="397"/>
    </location>
</feature>
<feature type="region of interest" description="Disordered" evidence="1">
    <location>
        <begin position="805"/>
        <end position="827"/>
    </location>
</feature>
<dbReference type="InterPro" id="IPR015425">
    <property type="entry name" value="FH2_Formin"/>
</dbReference>
<organism evidence="4">
    <name type="scientific">Amphimedon queenslandica</name>
    <name type="common">Sponge</name>
    <dbReference type="NCBI Taxonomy" id="400682"/>
    <lineage>
        <taxon>Eukaryota</taxon>
        <taxon>Metazoa</taxon>
        <taxon>Porifera</taxon>
        <taxon>Demospongiae</taxon>
        <taxon>Heteroscleromorpha</taxon>
        <taxon>Haplosclerida</taxon>
        <taxon>Niphatidae</taxon>
        <taxon>Amphimedon</taxon>
    </lineage>
</organism>
<evidence type="ECO:0008006" key="6">
    <source>
        <dbReference type="Google" id="ProtNLM"/>
    </source>
</evidence>
<evidence type="ECO:0000259" key="2">
    <source>
        <dbReference type="PROSITE" id="PS51232"/>
    </source>
</evidence>
<dbReference type="EnsemblMetazoa" id="Aqu2.1.31893_001">
    <property type="protein sequence ID" value="Aqu2.1.31893_001"/>
    <property type="gene ID" value="Aqu2.1.31893"/>
</dbReference>
<feature type="domain" description="GBD/FH3" evidence="2">
    <location>
        <begin position="1"/>
        <end position="318"/>
    </location>
</feature>
<evidence type="ECO:0000259" key="3">
    <source>
        <dbReference type="PROSITE" id="PS51444"/>
    </source>
</evidence>
<proteinExistence type="predicted"/>
<protein>
    <recommendedName>
        <fullName evidence="6">FH2 domain-containing protein</fullName>
    </recommendedName>
</protein>
<dbReference type="eggNOG" id="KOG1922">
    <property type="taxonomic scope" value="Eukaryota"/>
</dbReference>
<dbReference type="GO" id="GO:0031267">
    <property type="term" value="F:small GTPase binding"/>
    <property type="evidence" value="ECO:0007669"/>
    <property type="project" value="InterPro"/>
</dbReference>
<dbReference type="Gene3D" id="1.10.238.150">
    <property type="entry name" value="Formin, FH3 diaphanous domain"/>
    <property type="match status" value="1"/>
</dbReference>
<evidence type="ECO:0000256" key="1">
    <source>
        <dbReference type="SAM" id="MobiDB-lite"/>
    </source>
</evidence>
<feature type="domain" description="FH2" evidence="3">
    <location>
        <begin position="420"/>
        <end position="813"/>
    </location>
</feature>
<dbReference type="Gene3D" id="1.25.10.10">
    <property type="entry name" value="Leucine-rich Repeat Variant"/>
    <property type="match status" value="1"/>
</dbReference>
<name>A0A1X7UVU2_AMPQE</name>
<dbReference type="InParanoid" id="A0A1X7UVU2"/>
<dbReference type="InterPro" id="IPR014768">
    <property type="entry name" value="GBD/FH3_dom"/>
</dbReference>
<feature type="region of interest" description="Disordered" evidence="1">
    <location>
        <begin position="884"/>
        <end position="910"/>
    </location>
</feature>
<dbReference type="SMART" id="SM01140">
    <property type="entry name" value="Drf_GBD"/>
    <property type="match status" value="1"/>
</dbReference>
<dbReference type="OrthoDB" id="26518at2759"/>
<keyword evidence="5" id="KW-1185">Reference proteome</keyword>
<dbReference type="EnsemblMetazoa" id="XM_019996383.1">
    <property type="protein sequence ID" value="XP_019851942.1"/>
    <property type="gene ID" value="LOC100638771"/>
</dbReference>
<dbReference type="SMART" id="SM00498">
    <property type="entry name" value="FH2"/>
    <property type="match status" value="1"/>
</dbReference>
<dbReference type="PANTHER" id="PTHR46345">
    <property type="entry name" value="INVERTED FORMIN-2"/>
    <property type="match status" value="1"/>
</dbReference>
<dbReference type="KEGG" id="aqu:100638771"/>
<dbReference type="Gene3D" id="1.20.58.2220">
    <property type="entry name" value="Formin, FH2 domain"/>
    <property type="match status" value="1"/>
</dbReference>
<sequence length="910" mass="102346">MFARAVRQISGVPFEGKTESLEGAEPELCITIFQRGLNFSGVKKKLVNADPAWMESFIEEGGLFALFEGLQGLENSGLDSIAGTVKLLDCVDCIKAVMNSQVGLEFIIHSDKNFTNILIEELNTNIPLVKMHIFEMLSAVSIYSDEGLYVVLGALKHYKVFNGLRHHFSKLIEELQSSETDEYAACVLAFINCLIAGSVGLEARVHLRNELLALNLQEELNRFKSSSCESLITQLDVFEDSNASDSQLLVEQGIDLQSPEEMFHTVYEKVLGTPQVLNLLHILQSMVLIERGSTDAGMIWTLLEELTQRTVLMNEPQRIEEFRRKSLELITEAVKARRTSTTAAPTIFEEESPHFDTSSPDPLTPPPQAPPPPPQAPPPPPPPPQALPPPPQAPPLPHVSSNSPLLVHPPLQRTSSILDMARSYTPSKSMKKLNWQKIPQHLATRSGTLWEVSTNLSLQPKVNIKFDELEELFARKGVMNQRSMDTTTPLKPSPSVVSLLDTKASLNVSIFLKQFKLDNTSIVDIIKDGQYTKISIEQLNALAKLLPSKTTVELLKSFDGQRSLLGTPEDFFLQLLQVKSYTLRIEAMKVRLEYSERQTELKQVINTLRMAISEVLDSSSIRDICYVALVTGNVINAGGHAGSAFGFTISSLQKLKDTRANKSNMSLLHYITGLFDQQLPDVSKWREQLPHLEEASKTSLEYLTEQVTHIDSQIKGLRKKIKESPGDLQDQLESFLLEAEEEVVDLRFALENVHDLSKQTADYFCEDSESFNLNVCLSELFGFFLEYEKAIKENKQRAILEAEAKKREEQRTNQHKKTKNKTNSISSTNEEHCLVDQLLQEIKEGTSLRTTNKSHSRRRSSLNHDGLKRLQDVILKSEAYYKKRRASQISQEDRERLTDVPLASVNEEEP</sequence>
<evidence type="ECO:0000313" key="5">
    <source>
        <dbReference type="Proteomes" id="UP000007879"/>
    </source>
</evidence>
<dbReference type="SUPFAM" id="SSF101447">
    <property type="entry name" value="Formin homology 2 domain (FH2 domain)"/>
    <property type="match status" value="1"/>
</dbReference>
<dbReference type="Proteomes" id="UP000007879">
    <property type="component" value="Unassembled WGS sequence"/>
</dbReference>
<dbReference type="InterPro" id="IPR042201">
    <property type="entry name" value="FH2_Formin_sf"/>
</dbReference>
<dbReference type="PROSITE" id="PS51232">
    <property type="entry name" value="GBD_FH3"/>
    <property type="match status" value="1"/>
</dbReference>
<dbReference type="STRING" id="400682.A0A1X7UVU2"/>
<accession>A0A1X7UVU2</accession>
<dbReference type="InterPro" id="IPR016024">
    <property type="entry name" value="ARM-type_fold"/>
</dbReference>
<dbReference type="GO" id="GO:0003779">
    <property type="term" value="F:actin binding"/>
    <property type="evidence" value="ECO:0007669"/>
    <property type="project" value="InterPro"/>
</dbReference>
<dbReference type="Pfam" id="PF06371">
    <property type="entry name" value="Drf_GBD"/>
    <property type="match status" value="1"/>
</dbReference>
<dbReference type="InterPro" id="IPR010472">
    <property type="entry name" value="FH3_dom"/>
</dbReference>
<dbReference type="InterPro" id="IPR011989">
    <property type="entry name" value="ARM-like"/>
</dbReference>
<dbReference type="OMA" id="DWMKEFL"/>
<dbReference type="SUPFAM" id="SSF48371">
    <property type="entry name" value="ARM repeat"/>
    <property type="match status" value="1"/>
</dbReference>
<reference evidence="5" key="1">
    <citation type="journal article" date="2010" name="Nature">
        <title>The Amphimedon queenslandica genome and the evolution of animal complexity.</title>
        <authorList>
            <person name="Srivastava M."/>
            <person name="Simakov O."/>
            <person name="Chapman J."/>
            <person name="Fahey B."/>
            <person name="Gauthier M.E."/>
            <person name="Mitros T."/>
            <person name="Richards G.S."/>
            <person name="Conaco C."/>
            <person name="Dacre M."/>
            <person name="Hellsten U."/>
            <person name="Larroux C."/>
            <person name="Putnam N.H."/>
            <person name="Stanke M."/>
            <person name="Adamska M."/>
            <person name="Darling A."/>
            <person name="Degnan S.M."/>
            <person name="Oakley T.H."/>
            <person name="Plachetzki D.C."/>
            <person name="Zhai Y."/>
            <person name="Adamski M."/>
            <person name="Calcino A."/>
            <person name="Cummins S.F."/>
            <person name="Goodstein D.M."/>
            <person name="Harris C."/>
            <person name="Jackson D.J."/>
            <person name="Leys S.P."/>
            <person name="Shu S."/>
            <person name="Woodcroft B.J."/>
            <person name="Vervoort M."/>
            <person name="Kosik K.S."/>
            <person name="Manning G."/>
            <person name="Degnan B.M."/>
            <person name="Rokhsar D.S."/>
        </authorList>
    </citation>
    <scope>NUCLEOTIDE SEQUENCE [LARGE SCALE GENOMIC DNA]</scope>
</reference>